<dbReference type="EC" id="1.1.1.28" evidence="7"/>
<keyword evidence="8" id="KW-1185">Reference proteome</keyword>
<dbReference type="Gene3D" id="3.40.50.720">
    <property type="entry name" value="NAD(P)-binding Rossmann-like Domain"/>
    <property type="match status" value="2"/>
</dbReference>
<evidence type="ECO:0000256" key="2">
    <source>
        <dbReference type="ARBA" id="ARBA00023002"/>
    </source>
</evidence>
<keyword evidence="2 4" id="KW-0560">Oxidoreductase</keyword>
<feature type="domain" description="D-isomer specific 2-hydroxyacid dehydrogenase NAD-binding" evidence="6">
    <location>
        <begin position="112"/>
        <end position="298"/>
    </location>
</feature>
<dbReference type="InterPro" id="IPR058205">
    <property type="entry name" value="D-LDH-like"/>
</dbReference>
<dbReference type="Pfam" id="PF00389">
    <property type="entry name" value="2-Hacid_dh"/>
    <property type="match status" value="1"/>
</dbReference>
<proteinExistence type="inferred from homology"/>
<dbReference type="PROSITE" id="PS00671">
    <property type="entry name" value="D_2_HYDROXYACID_DH_3"/>
    <property type="match status" value="1"/>
</dbReference>
<accession>A0A0C1LZH9</accession>
<dbReference type="InterPro" id="IPR036291">
    <property type="entry name" value="NAD(P)-bd_dom_sf"/>
</dbReference>
<evidence type="ECO:0000256" key="1">
    <source>
        <dbReference type="ARBA" id="ARBA00005854"/>
    </source>
</evidence>
<evidence type="ECO:0000259" key="6">
    <source>
        <dbReference type="Pfam" id="PF02826"/>
    </source>
</evidence>
<comment type="caution">
    <text evidence="7">The sequence shown here is derived from an EMBL/GenBank/DDBJ whole genome shotgun (WGS) entry which is preliminary data.</text>
</comment>
<dbReference type="InterPro" id="IPR006140">
    <property type="entry name" value="D-isomer_DH_NAD-bd"/>
</dbReference>
<dbReference type="GO" id="GO:0051287">
    <property type="term" value="F:NAD binding"/>
    <property type="evidence" value="ECO:0007669"/>
    <property type="project" value="InterPro"/>
</dbReference>
<reference evidence="7 8" key="1">
    <citation type="submission" date="2014-06" db="EMBL/GenBank/DDBJ databases">
        <title>Functional and comparative genomic analyses of the Drosophila gut microbiota identify candidate symbiosis factors.</title>
        <authorList>
            <person name="Newell P.D."/>
            <person name="Chaston J.M."/>
            <person name="Douglas A.E."/>
        </authorList>
    </citation>
    <scope>NUCLEOTIDE SEQUENCE [LARGE SCALE GENOMIC DNA]</scope>
    <source>
        <strain evidence="7 8">DmCS_002</strain>
    </source>
</reference>
<dbReference type="GeneID" id="74912908"/>
<feature type="domain" description="D-isomer specific 2-hydroxyacid dehydrogenase catalytic" evidence="5">
    <location>
        <begin position="6"/>
        <end position="330"/>
    </location>
</feature>
<evidence type="ECO:0000256" key="3">
    <source>
        <dbReference type="ARBA" id="ARBA00023027"/>
    </source>
</evidence>
<dbReference type="SUPFAM" id="SSF52283">
    <property type="entry name" value="Formate/glycerate dehydrogenase catalytic domain-like"/>
    <property type="match status" value="1"/>
</dbReference>
<dbReference type="AlphaFoldDB" id="A0A0C1LZH9"/>
<dbReference type="SUPFAM" id="SSF51735">
    <property type="entry name" value="NAD(P)-binding Rossmann-fold domains"/>
    <property type="match status" value="1"/>
</dbReference>
<sequence>MFKITIYHADAMQKQYFEDYNQTSFELKFVKERLTMANVIQAQGSNGVLIDGMCNADTKIVDQLADYGVEYLFTRAVGINNIDVKEATAKGIKVANVPDYSPHSVAGLAFTLGMTLFRHVAQATANTHDADFRILPLYFSREIHDSTVGIIGAGRIGTAEAEMYDAVGANVLAYQRHPNPDNQAVKFVEMDELLAKSDIVSIHVPLTSGTEKLIGKPELDQMKNDAILVNTARGGVVDNNAVADAVENFQIGGYGTDVLLDEGEVIGKEFNSLDDVPSAEDKKLMKNYPNVIVTPHMGAFTEEANKDMVRISFENFKQVLATGKPLHPVN</sequence>
<name>A0A0C1LZH9_9LACO</name>
<dbReference type="PATRIC" id="fig|1614.7.peg.199"/>
<evidence type="ECO:0000259" key="5">
    <source>
        <dbReference type="Pfam" id="PF00389"/>
    </source>
</evidence>
<dbReference type="InterPro" id="IPR029753">
    <property type="entry name" value="D-isomer_DH_CS"/>
</dbReference>
<keyword evidence="3" id="KW-0520">NAD</keyword>
<dbReference type="GO" id="GO:0008720">
    <property type="term" value="F:D-lactate dehydrogenase (NAD+) activity"/>
    <property type="evidence" value="ECO:0007669"/>
    <property type="project" value="UniProtKB-EC"/>
</dbReference>
<dbReference type="Pfam" id="PF02826">
    <property type="entry name" value="2-Hacid_dh_C"/>
    <property type="match status" value="1"/>
</dbReference>
<evidence type="ECO:0000313" key="7">
    <source>
        <dbReference type="EMBL" id="KID42280.1"/>
    </source>
</evidence>
<dbReference type="Proteomes" id="UP000031397">
    <property type="component" value="Unassembled WGS sequence"/>
</dbReference>
<dbReference type="PROSITE" id="PS00670">
    <property type="entry name" value="D_2_HYDROXYACID_DH_2"/>
    <property type="match status" value="1"/>
</dbReference>
<dbReference type="EMBL" id="JOJZ01000009">
    <property type="protein sequence ID" value="KID42280.1"/>
    <property type="molecule type" value="Genomic_DNA"/>
</dbReference>
<dbReference type="PANTHER" id="PTHR43026:SF1">
    <property type="entry name" value="2-HYDROXYACID DEHYDROGENASE HOMOLOG 1-RELATED"/>
    <property type="match status" value="1"/>
</dbReference>
<dbReference type="RefSeq" id="WP_039143254.1">
    <property type="nucleotide sequence ID" value="NZ_JOJZ01000009.1"/>
</dbReference>
<dbReference type="OrthoDB" id="9805416at2"/>
<evidence type="ECO:0000256" key="4">
    <source>
        <dbReference type="RuleBase" id="RU003719"/>
    </source>
</evidence>
<evidence type="ECO:0000313" key="8">
    <source>
        <dbReference type="Proteomes" id="UP000031397"/>
    </source>
</evidence>
<comment type="similarity">
    <text evidence="1 4">Belongs to the D-isomer specific 2-hydroxyacid dehydrogenase family.</text>
</comment>
<gene>
    <name evidence="7" type="ORF">LfDm3_0209</name>
</gene>
<organism evidence="7 8">
    <name type="scientific">Fructilactobacillus fructivorans</name>
    <dbReference type="NCBI Taxonomy" id="1614"/>
    <lineage>
        <taxon>Bacteria</taxon>
        <taxon>Bacillati</taxon>
        <taxon>Bacillota</taxon>
        <taxon>Bacilli</taxon>
        <taxon>Lactobacillales</taxon>
        <taxon>Lactobacillaceae</taxon>
        <taxon>Fructilactobacillus</taxon>
    </lineage>
</organism>
<protein>
    <submittedName>
        <fullName evidence="7">D-lactate dehydrogenase</fullName>
        <ecNumber evidence="7">1.1.1.28</ecNumber>
    </submittedName>
</protein>
<dbReference type="InterPro" id="IPR006139">
    <property type="entry name" value="D-isomer_2_OHA_DH_cat_dom"/>
</dbReference>
<dbReference type="PANTHER" id="PTHR43026">
    <property type="entry name" value="2-HYDROXYACID DEHYDROGENASE HOMOLOG 1-RELATED"/>
    <property type="match status" value="1"/>
</dbReference>